<sequence length="467" mass="52833">MSPLRCVARLLIFTCACSCRLHSYVAAERSPKTRERTMDSKQEATPQSVPSKSSGEISRISCIVPCRSMSSTLLRSLESILFSSQYMHSSLQKKVPVEVLVVDDSDDASEQTKTVFGEFVASQRVQAQRDTMTWQLLQYRRPVERRVQARWAAGAVRNAGVAASSGDVLTFLDADDTWKENHLLHVFRELEGDVTMGFVKLPMDFTVPVHTYWRQVVEQVSPINAGVRTEVHRLVGGFPDITNEDQTYWNVLRACIRGRDLNSMEGDGGRAATSLYIARPGNHLFKQQEKFALPPEEAHRFARQEDETDTTRRRHELQMLTGCVAALKGAEHRWERSPFAQLGKALSTLGVLQMAHGDLLEAEVSMRQALHYRSELTADTHYNLGTLLLKEERMAEAEVSMREALRHDPQHVQARNNLAGILAKSHRTQEAMEEWRSILADHPDDVQVRRNLAAIEASLNTNRKLEF</sequence>
<proteinExistence type="predicted"/>
<comment type="caution">
    <text evidence="5">The sequence shown here is derived from an EMBL/GenBank/DDBJ whole genome shotgun (WGS) entry which is preliminary data.</text>
</comment>
<dbReference type="InterPro" id="IPR019734">
    <property type="entry name" value="TPR_rpt"/>
</dbReference>
<gene>
    <name evidence="5" type="ORF">CYMTET_5571</name>
</gene>
<accession>A0AAE0GYV2</accession>
<dbReference type="GO" id="GO:0000030">
    <property type="term" value="F:mannosyltransferase activity"/>
    <property type="evidence" value="ECO:0007669"/>
    <property type="project" value="TreeGrafter"/>
</dbReference>
<evidence type="ECO:0000256" key="3">
    <source>
        <dbReference type="SAM" id="SignalP"/>
    </source>
</evidence>
<keyword evidence="1" id="KW-0802">TPR repeat</keyword>
<keyword evidence="6" id="KW-1185">Reference proteome</keyword>
<dbReference type="SUPFAM" id="SSF48452">
    <property type="entry name" value="TPR-like"/>
    <property type="match status" value="1"/>
</dbReference>
<feature type="domain" description="Glycosyltransferase 2-like" evidence="4">
    <location>
        <begin position="61"/>
        <end position="194"/>
    </location>
</feature>
<feature type="compositionally biased region" description="Polar residues" evidence="2">
    <location>
        <begin position="43"/>
        <end position="54"/>
    </location>
</feature>
<dbReference type="Gene3D" id="1.25.40.10">
    <property type="entry name" value="Tetratricopeptide repeat domain"/>
    <property type="match status" value="1"/>
</dbReference>
<keyword evidence="3" id="KW-0732">Signal</keyword>
<feature type="region of interest" description="Disordered" evidence="2">
    <location>
        <begin position="30"/>
        <end position="54"/>
    </location>
</feature>
<dbReference type="CDD" id="cd00761">
    <property type="entry name" value="Glyco_tranf_GTA_type"/>
    <property type="match status" value="1"/>
</dbReference>
<dbReference type="InterPro" id="IPR011990">
    <property type="entry name" value="TPR-like_helical_dom_sf"/>
</dbReference>
<dbReference type="PANTHER" id="PTHR44216:SF3">
    <property type="entry name" value="PROTEIN O-MANNOSYL-TRANSFERASE TMTC2"/>
    <property type="match status" value="1"/>
</dbReference>
<dbReference type="PROSITE" id="PS50005">
    <property type="entry name" value="TPR"/>
    <property type="match status" value="1"/>
</dbReference>
<organism evidence="5 6">
    <name type="scientific">Cymbomonas tetramitiformis</name>
    <dbReference type="NCBI Taxonomy" id="36881"/>
    <lineage>
        <taxon>Eukaryota</taxon>
        <taxon>Viridiplantae</taxon>
        <taxon>Chlorophyta</taxon>
        <taxon>Pyramimonadophyceae</taxon>
        <taxon>Pyramimonadales</taxon>
        <taxon>Pyramimonadaceae</taxon>
        <taxon>Cymbomonas</taxon>
    </lineage>
</organism>
<dbReference type="GO" id="GO:0005789">
    <property type="term" value="C:endoplasmic reticulum membrane"/>
    <property type="evidence" value="ECO:0007669"/>
    <property type="project" value="TreeGrafter"/>
</dbReference>
<evidence type="ECO:0000313" key="5">
    <source>
        <dbReference type="EMBL" id="KAK3286900.1"/>
    </source>
</evidence>
<dbReference type="Gene3D" id="3.90.550.10">
    <property type="entry name" value="Spore Coat Polysaccharide Biosynthesis Protein SpsA, Chain A"/>
    <property type="match status" value="1"/>
</dbReference>
<dbReference type="Pfam" id="PF00535">
    <property type="entry name" value="Glycos_transf_2"/>
    <property type="match status" value="1"/>
</dbReference>
<evidence type="ECO:0000313" key="6">
    <source>
        <dbReference type="Proteomes" id="UP001190700"/>
    </source>
</evidence>
<feature type="signal peptide" evidence="3">
    <location>
        <begin position="1"/>
        <end position="27"/>
    </location>
</feature>
<name>A0AAE0GYV2_9CHLO</name>
<evidence type="ECO:0000256" key="2">
    <source>
        <dbReference type="SAM" id="MobiDB-lite"/>
    </source>
</evidence>
<dbReference type="AlphaFoldDB" id="A0AAE0GYV2"/>
<dbReference type="SMART" id="SM00028">
    <property type="entry name" value="TPR"/>
    <property type="match status" value="3"/>
</dbReference>
<dbReference type="InterPro" id="IPR029044">
    <property type="entry name" value="Nucleotide-diphossugar_trans"/>
</dbReference>
<feature type="compositionally biased region" description="Basic and acidic residues" evidence="2">
    <location>
        <begin position="30"/>
        <end position="42"/>
    </location>
</feature>
<evidence type="ECO:0000259" key="4">
    <source>
        <dbReference type="Pfam" id="PF00535"/>
    </source>
</evidence>
<feature type="chain" id="PRO_5042286599" description="Glycosyltransferase 2-like domain-containing protein" evidence="3">
    <location>
        <begin position="28"/>
        <end position="467"/>
    </location>
</feature>
<dbReference type="InterPro" id="IPR052384">
    <property type="entry name" value="TMTC_O-mannosyltransferase"/>
</dbReference>
<dbReference type="GO" id="GO:0035269">
    <property type="term" value="P:protein O-linked glycosylation via mannose"/>
    <property type="evidence" value="ECO:0007669"/>
    <property type="project" value="TreeGrafter"/>
</dbReference>
<dbReference type="InterPro" id="IPR001173">
    <property type="entry name" value="Glyco_trans_2-like"/>
</dbReference>
<dbReference type="Pfam" id="PF14559">
    <property type="entry name" value="TPR_19"/>
    <property type="match status" value="1"/>
</dbReference>
<feature type="repeat" description="TPR" evidence="1">
    <location>
        <begin position="378"/>
        <end position="411"/>
    </location>
</feature>
<evidence type="ECO:0000256" key="1">
    <source>
        <dbReference type="PROSITE-ProRule" id="PRU00339"/>
    </source>
</evidence>
<dbReference type="Proteomes" id="UP001190700">
    <property type="component" value="Unassembled WGS sequence"/>
</dbReference>
<reference evidence="5 6" key="1">
    <citation type="journal article" date="2015" name="Genome Biol. Evol.">
        <title>Comparative Genomics of a Bacterivorous Green Alga Reveals Evolutionary Causalities and Consequences of Phago-Mixotrophic Mode of Nutrition.</title>
        <authorList>
            <person name="Burns J.A."/>
            <person name="Paasch A."/>
            <person name="Narechania A."/>
            <person name="Kim E."/>
        </authorList>
    </citation>
    <scope>NUCLEOTIDE SEQUENCE [LARGE SCALE GENOMIC DNA]</scope>
    <source>
        <strain evidence="5 6">PLY_AMNH</strain>
    </source>
</reference>
<dbReference type="SUPFAM" id="SSF53448">
    <property type="entry name" value="Nucleotide-diphospho-sugar transferases"/>
    <property type="match status" value="1"/>
</dbReference>
<dbReference type="EMBL" id="LGRX02001100">
    <property type="protein sequence ID" value="KAK3286900.1"/>
    <property type="molecule type" value="Genomic_DNA"/>
</dbReference>
<dbReference type="PANTHER" id="PTHR44216">
    <property type="entry name" value="PROTEIN O-MANNOSYL-TRANSFERASE TMTC2"/>
    <property type="match status" value="1"/>
</dbReference>
<protein>
    <recommendedName>
        <fullName evidence="4">Glycosyltransferase 2-like domain-containing protein</fullName>
    </recommendedName>
</protein>